<evidence type="ECO:0000313" key="1">
    <source>
        <dbReference type="EMBL" id="GGB41625.1"/>
    </source>
</evidence>
<dbReference type="EMBL" id="BMJD01000012">
    <property type="protein sequence ID" value="GGB41625.1"/>
    <property type="molecule type" value="Genomic_DNA"/>
</dbReference>
<keyword evidence="2" id="KW-1185">Reference proteome</keyword>
<name>A0A9W5TXQ4_9BACI</name>
<dbReference type="InterPro" id="IPR018597">
    <property type="entry name" value="Phage_Tuc2009_YjcQ"/>
</dbReference>
<sequence length="79" mass="9080">MDEKKFSSTVLYILKELNRGNHDIQETDVGLPYEEFKELIDTMKLDKLIDGSKIFQDGMLDLGTTYITSNGRKYLNSNS</sequence>
<dbReference type="InterPro" id="IPR036390">
    <property type="entry name" value="WH_DNA-bd_sf"/>
</dbReference>
<dbReference type="RefSeq" id="WP_188725018.1">
    <property type="nucleotide sequence ID" value="NZ_BMJD01000012.1"/>
</dbReference>
<accession>A0A9W5TXQ4</accession>
<dbReference type="SUPFAM" id="SSF46785">
    <property type="entry name" value="Winged helix' DNA-binding domain"/>
    <property type="match status" value="1"/>
</dbReference>
<dbReference type="AlphaFoldDB" id="A0A9W5TXQ4"/>
<reference evidence="1" key="1">
    <citation type="journal article" date="2014" name="Int. J. Syst. Evol. Microbiol.">
        <title>Complete genome sequence of Corynebacterium casei LMG S-19264T (=DSM 44701T), isolated from a smear-ripened cheese.</title>
        <authorList>
            <consortium name="US DOE Joint Genome Institute (JGI-PGF)"/>
            <person name="Walter F."/>
            <person name="Albersmeier A."/>
            <person name="Kalinowski J."/>
            <person name="Ruckert C."/>
        </authorList>
    </citation>
    <scope>NUCLEOTIDE SEQUENCE</scope>
    <source>
        <strain evidence="1">CGMCC 1.15454</strain>
    </source>
</reference>
<dbReference type="InterPro" id="IPR036388">
    <property type="entry name" value="WH-like_DNA-bd_sf"/>
</dbReference>
<dbReference type="Gene3D" id="1.10.10.10">
    <property type="entry name" value="Winged helix-like DNA-binding domain superfamily/Winged helix DNA-binding domain"/>
    <property type="match status" value="1"/>
</dbReference>
<comment type="caution">
    <text evidence="1">The sequence shown here is derived from an EMBL/GenBank/DDBJ whole genome shotgun (WGS) entry which is preliminary data.</text>
</comment>
<dbReference type="Proteomes" id="UP000621492">
    <property type="component" value="Unassembled WGS sequence"/>
</dbReference>
<reference evidence="1" key="2">
    <citation type="submission" date="2020-09" db="EMBL/GenBank/DDBJ databases">
        <authorList>
            <person name="Sun Q."/>
            <person name="Zhou Y."/>
        </authorList>
    </citation>
    <scope>NUCLEOTIDE SEQUENCE</scope>
    <source>
        <strain evidence="1">CGMCC 1.15454</strain>
    </source>
</reference>
<proteinExistence type="predicted"/>
<protein>
    <submittedName>
        <fullName evidence="1">Uncharacterized protein</fullName>
    </submittedName>
</protein>
<dbReference type="Pfam" id="PF09639">
    <property type="entry name" value="YjcQ"/>
    <property type="match status" value="1"/>
</dbReference>
<gene>
    <name evidence="1" type="ORF">GCM10011409_18930</name>
</gene>
<organism evidence="1 2">
    <name type="scientific">Lentibacillus populi</name>
    <dbReference type="NCBI Taxonomy" id="1827502"/>
    <lineage>
        <taxon>Bacteria</taxon>
        <taxon>Bacillati</taxon>
        <taxon>Bacillota</taxon>
        <taxon>Bacilli</taxon>
        <taxon>Bacillales</taxon>
        <taxon>Bacillaceae</taxon>
        <taxon>Lentibacillus</taxon>
    </lineage>
</organism>
<evidence type="ECO:0000313" key="2">
    <source>
        <dbReference type="Proteomes" id="UP000621492"/>
    </source>
</evidence>